<organism evidence="4 5">
    <name type="scientific">Pseudocercospora eumusae</name>
    <dbReference type="NCBI Taxonomy" id="321146"/>
    <lineage>
        <taxon>Eukaryota</taxon>
        <taxon>Fungi</taxon>
        <taxon>Dikarya</taxon>
        <taxon>Ascomycota</taxon>
        <taxon>Pezizomycotina</taxon>
        <taxon>Dothideomycetes</taxon>
        <taxon>Dothideomycetidae</taxon>
        <taxon>Mycosphaerellales</taxon>
        <taxon>Mycosphaerellaceae</taxon>
        <taxon>Pseudocercospora</taxon>
    </lineage>
</organism>
<dbReference type="EMBL" id="LFZN01000157">
    <property type="protein sequence ID" value="KXS96985.1"/>
    <property type="molecule type" value="Genomic_DNA"/>
</dbReference>
<dbReference type="Gene3D" id="1.20.5.170">
    <property type="match status" value="1"/>
</dbReference>
<protein>
    <submittedName>
        <fullName evidence="4">Uncharacterized protein</fullName>
    </submittedName>
</protein>
<evidence type="ECO:0000313" key="4">
    <source>
        <dbReference type="EMBL" id="KXS96985.1"/>
    </source>
</evidence>
<sequence length="417" mass="46784">MTASVMEYLTMVAMGRPNMKNTINELEAPTQIHCPIPDTQPASAIFSPTVGILLTILVCMIILLLWQNDGLLQGARQQQEENASLHKTNSELTTSMAELMEKGQKEQEEAAKEVADLKKTDAELKTDTQSLKEEVEDLKKTNSELKTDGQSHEKELESFRRIATNLKECNSELKTKAQNFESERSELELGIATLKKDLVDSEYCLDAHGTLLLGTTMQLETTRAQLAAANYTISDLRQCLTGLEAKDKHDQQPSEVKKINPELVKTAESHEKRVQDLQDSERAETEEDVEILKEELWDIKGQLNTAGALLHDALSELERTRRKRSSARKAFAAAREKVITLPAISGQRPRMVDVKPYAHSMKSSDKKFVDDVALDRIKLQEFRCVLNCKDAELERKDAALKHKDGEIAMLRGQGEGI</sequence>
<evidence type="ECO:0000256" key="2">
    <source>
        <dbReference type="SAM" id="MobiDB-lite"/>
    </source>
</evidence>
<keyword evidence="3" id="KW-0472">Membrane</keyword>
<keyword evidence="1" id="KW-0175">Coiled coil</keyword>
<proteinExistence type="predicted"/>
<accession>A0A139H3D3</accession>
<evidence type="ECO:0000256" key="1">
    <source>
        <dbReference type="SAM" id="Coils"/>
    </source>
</evidence>
<keyword evidence="5" id="KW-1185">Reference proteome</keyword>
<comment type="caution">
    <text evidence="4">The sequence shown here is derived from an EMBL/GenBank/DDBJ whole genome shotgun (WGS) entry which is preliminary data.</text>
</comment>
<name>A0A139H3D3_9PEZI</name>
<feature type="coiled-coil region" evidence="1">
    <location>
        <begin position="267"/>
        <end position="337"/>
    </location>
</feature>
<keyword evidence="3" id="KW-0812">Transmembrane</keyword>
<reference evidence="4 5" key="1">
    <citation type="submission" date="2015-07" db="EMBL/GenBank/DDBJ databases">
        <title>Comparative genomics of the Sigatoka disease complex on banana suggests a link between parallel evolutionary changes in Pseudocercospora fijiensis and Pseudocercospora eumusae and increased virulence on the banana host.</title>
        <authorList>
            <person name="Chang T.-C."/>
            <person name="Salvucci A."/>
            <person name="Crous P.W."/>
            <person name="Stergiopoulos I."/>
        </authorList>
    </citation>
    <scope>NUCLEOTIDE SEQUENCE [LARGE SCALE GENOMIC DNA]</scope>
    <source>
        <strain evidence="4 5">CBS 114824</strain>
    </source>
</reference>
<evidence type="ECO:0000313" key="5">
    <source>
        <dbReference type="Proteomes" id="UP000070133"/>
    </source>
</evidence>
<dbReference type="Proteomes" id="UP000070133">
    <property type="component" value="Unassembled WGS sequence"/>
</dbReference>
<feature type="transmembrane region" description="Helical" evidence="3">
    <location>
        <begin position="45"/>
        <end position="66"/>
    </location>
</feature>
<feature type="region of interest" description="Disordered" evidence="2">
    <location>
        <begin position="125"/>
        <end position="154"/>
    </location>
</feature>
<keyword evidence="3" id="KW-1133">Transmembrane helix</keyword>
<gene>
    <name evidence="4" type="ORF">AC578_5533</name>
</gene>
<evidence type="ECO:0000256" key="3">
    <source>
        <dbReference type="SAM" id="Phobius"/>
    </source>
</evidence>
<dbReference type="AlphaFoldDB" id="A0A139H3D3"/>